<organism evidence="1 2">
    <name type="scientific">Algoriphagus chordae</name>
    <dbReference type="NCBI Taxonomy" id="237019"/>
    <lineage>
        <taxon>Bacteria</taxon>
        <taxon>Pseudomonadati</taxon>
        <taxon>Bacteroidota</taxon>
        <taxon>Cytophagia</taxon>
        <taxon>Cytophagales</taxon>
        <taxon>Cyclobacteriaceae</taxon>
        <taxon>Algoriphagus</taxon>
    </lineage>
</organism>
<accession>A0A2W7R8S9</accession>
<sequence length="351" mass="41156">MNSELVTFFFPEFFKNYDIESLDLDNHSFFSSWDDLTIRAWIVQTYLRLKKLGCNVDISDKFPTSGVVVLLSNKDSLSSLDDSFKSIPKDVIIVTIRADELQWRPMLSDVEVVQNGLFANNKDCFFIPHWPQPGIIKRESSRGNTIKNIVFKGGRGSLESVFYSDSWIDGLKARDIDFKFNTEHTNTNWMDYSDSDLTLAVRPLFNDKYQRSDKPASKLVNSWFAEVPALLGPEYSFKELRKSDLDYIEVTTVQNALSEIDRLKDDKNLYDQMVQNGIKRSQDFTADATVLKWKWLLFDYVPSIRDEIFFKRSRIFNRDSRVIYHFLTKKQTLFEHKRRFGSYYRSLTQTK</sequence>
<protein>
    <recommendedName>
        <fullName evidence="3">Glycosyl transferase family 1</fullName>
    </recommendedName>
</protein>
<dbReference type="EMBL" id="QKZT01000008">
    <property type="protein sequence ID" value="PZX52087.1"/>
    <property type="molecule type" value="Genomic_DNA"/>
</dbReference>
<dbReference type="Proteomes" id="UP000248882">
    <property type="component" value="Unassembled WGS sequence"/>
</dbReference>
<dbReference type="OrthoDB" id="5472311at2"/>
<name>A0A2W7R8S9_9BACT</name>
<proteinExistence type="predicted"/>
<reference evidence="1 2" key="1">
    <citation type="submission" date="2018-06" db="EMBL/GenBank/DDBJ databases">
        <title>Genomic Encyclopedia of Archaeal and Bacterial Type Strains, Phase II (KMG-II): from individual species to whole genera.</title>
        <authorList>
            <person name="Goeker M."/>
        </authorList>
    </citation>
    <scope>NUCLEOTIDE SEQUENCE [LARGE SCALE GENOMIC DNA]</scope>
    <source>
        <strain evidence="1 2">DSM 19830</strain>
    </source>
</reference>
<evidence type="ECO:0000313" key="1">
    <source>
        <dbReference type="EMBL" id="PZX52087.1"/>
    </source>
</evidence>
<evidence type="ECO:0008006" key="3">
    <source>
        <dbReference type="Google" id="ProtNLM"/>
    </source>
</evidence>
<dbReference type="RefSeq" id="WP_111319326.1">
    <property type="nucleotide sequence ID" value="NZ_QKZT01000008.1"/>
</dbReference>
<dbReference type="AlphaFoldDB" id="A0A2W7R8S9"/>
<keyword evidence="2" id="KW-1185">Reference proteome</keyword>
<evidence type="ECO:0000313" key="2">
    <source>
        <dbReference type="Proteomes" id="UP000248882"/>
    </source>
</evidence>
<gene>
    <name evidence="1" type="ORF">LV85_02237</name>
</gene>
<comment type="caution">
    <text evidence="1">The sequence shown here is derived from an EMBL/GenBank/DDBJ whole genome shotgun (WGS) entry which is preliminary data.</text>
</comment>